<dbReference type="AlphaFoldDB" id="A0A4U5MK78"/>
<evidence type="ECO:0000313" key="1">
    <source>
        <dbReference type="EMBL" id="TKR69503.1"/>
    </source>
</evidence>
<protein>
    <submittedName>
        <fullName evidence="1">Uncharacterized protein</fullName>
    </submittedName>
</protein>
<proteinExistence type="predicted"/>
<sequence length="266" mass="29916">MEATEKDNAAKTALEALQEEAAKDVGEMRKRTAEKLETTLCKKPRVPKVLSSLDQFVAGASMSKAALRIILLNLFNSDPTKKSMLRVTVQARDSKITNLYAYESDAIRLHEIMKGKEGNIMAATQLRVTTSSRVSHTPIEFKCTPRTQIFFEEEQQVNQIMKIDLVDIPKCVFKRIKLESYVVEPAVRIGSYYCGVITDAMRTVEIRSTKPFAGELFDKIRISEAFVKTRDSTFYVDVVPEGTIDVEVFAGGPEPFDDFDLTVLSR</sequence>
<comment type="caution">
    <text evidence="1">The sequence shown here is derived from an EMBL/GenBank/DDBJ whole genome shotgun (WGS) entry which is preliminary data.</text>
</comment>
<reference evidence="1 2" key="1">
    <citation type="journal article" date="2015" name="Genome Biol.">
        <title>Comparative genomics of Steinernema reveals deeply conserved gene regulatory networks.</title>
        <authorList>
            <person name="Dillman A.R."/>
            <person name="Macchietto M."/>
            <person name="Porter C.F."/>
            <person name="Rogers A."/>
            <person name="Williams B."/>
            <person name="Antoshechkin I."/>
            <person name="Lee M.M."/>
            <person name="Goodwin Z."/>
            <person name="Lu X."/>
            <person name="Lewis E.E."/>
            <person name="Goodrich-Blair H."/>
            <person name="Stock S.P."/>
            <person name="Adams B.J."/>
            <person name="Sternberg P.W."/>
            <person name="Mortazavi A."/>
        </authorList>
    </citation>
    <scope>NUCLEOTIDE SEQUENCE [LARGE SCALE GENOMIC DNA]</scope>
    <source>
        <strain evidence="1 2">ALL</strain>
    </source>
</reference>
<evidence type="ECO:0000313" key="2">
    <source>
        <dbReference type="Proteomes" id="UP000298663"/>
    </source>
</evidence>
<reference evidence="1 2" key="2">
    <citation type="journal article" date="2019" name="G3 (Bethesda)">
        <title>Hybrid Assembly of the Genome of the Entomopathogenic Nematode Steinernema carpocapsae Identifies the X-Chromosome.</title>
        <authorList>
            <person name="Serra L."/>
            <person name="Macchietto M."/>
            <person name="Macias-Munoz A."/>
            <person name="McGill C.J."/>
            <person name="Rodriguez I.M."/>
            <person name="Rodriguez B."/>
            <person name="Murad R."/>
            <person name="Mortazavi A."/>
        </authorList>
    </citation>
    <scope>NUCLEOTIDE SEQUENCE [LARGE SCALE GENOMIC DNA]</scope>
    <source>
        <strain evidence="1 2">ALL</strain>
    </source>
</reference>
<gene>
    <name evidence="1" type="ORF">L596_021652</name>
</gene>
<accession>A0A4U5MK78</accession>
<organism evidence="1 2">
    <name type="scientific">Steinernema carpocapsae</name>
    <name type="common">Entomopathogenic nematode</name>
    <dbReference type="NCBI Taxonomy" id="34508"/>
    <lineage>
        <taxon>Eukaryota</taxon>
        <taxon>Metazoa</taxon>
        <taxon>Ecdysozoa</taxon>
        <taxon>Nematoda</taxon>
        <taxon>Chromadorea</taxon>
        <taxon>Rhabditida</taxon>
        <taxon>Tylenchina</taxon>
        <taxon>Panagrolaimomorpha</taxon>
        <taxon>Strongyloidoidea</taxon>
        <taxon>Steinernematidae</taxon>
        <taxon>Steinernema</taxon>
    </lineage>
</organism>
<dbReference type="Proteomes" id="UP000298663">
    <property type="component" value="Unassembled WGS sequence"/>
</dbReference>
<dbReference type="EMBL" id="AZBU02000007">
    <property type="protein sequence ID" value="TKR69503.1"/>
    <property type="molecule type" value="Genomic_DNA"/>
</dbReference>
<name>A0A4U5MK78_STECR</name>
<keyword evidence="2" id="KW-1185">Reference proteome</keyword>